<dbReference type="GO" id="GO:0071111">
    <property type="term" value="F:cyclic-guanylate-specific phosphodiesterase activity"/>
    <property type="evidence" value="ECO:0007669"/>
    <property type="project" value="InterPro"/>
</dbReference>
<sequence length="584" mass="63951">MDGRGNIAQGENLRERGDGGVNDSLLRLEALKAERDRYVSLAFSWADLLFELDRQFTVVFAAGATQAFFGRSPEALSGMGFRDLVVPADVPLVGQLLKQIRKTGRSQDDVIRIIGPQGKQLWVSLSAYCLDPQEGNLFLGLRKSREIDKATALSVPRDGKGGLYDGGSFAELAAGRLKKIQAAGENAQVTLVSIPAMKRLEERLDVQSSEKLTQSVGDLLKANSVGGDSAARVGIGQYSILHASSTKVDDMVRQIEVLTQRIDPSGMGAKVESATMTMGPEEVSEEDLAKGLLYTLAKFREADTQGVSIKNLAANMSALVGEAIIEVNNFKSVVAQAKFYVALQPIIHINSGEVHHFEALCRFDAKPGESPFKTITFAEETGLIHEFDFAMARKVIDWLGKFPRNNDKYRVAVNVSGFSIGKAAYVESLMWLLKDNPWTQGKLMFEITESSRMSDLESANNFIQTLRGRGYHVCLDDFGAGAASFQYLSVLDVDVVKLDGSAVKNAQKAMKGRAFLSALTELCRRMNVETIAEMVDTEETLEFCRDCGCNYVQGYLFGKPSPDIKDFSPLPQGALFRKAANVKF</sequence>
<name>A0A2N3PVT0_9PROT</name>
<dbReference type="Gene3D" id="3.20.20.450">
    <property type="entry name" value="EAL domain"/>
    <property type="match status" value="1"/>
</dbReference>
<dbReference type="PANTHER" id="PTHR33121">
    <property type="entry name" value="CYCLIC DI-GMP PHOSPHODIESTERASE PDEF"/>
    <property type="match status" value="1"/>
</dbReference>
<evidence type="ECO:0000313" key="3">
    <source>
        <dbReference type="Proteomes" id="UP000233293"/>
    </source>
</evidence>
<dbReference type="Gene3D" id="3.30.450.20">
    <property type="entry name" value="PAS domain"/>
    <property type="match status" value="1"/>
</dbReference>
<comment type="caution">
    <text evidence="2">The sequence shown here is derived from an EMBL/GenBank/DDBJ whole genome shotgun (WGS) entry which is preliminary data.</text>
</comment>
<dbReference type="Proteomes" id="UP000233293">
    <property type="component" value="Unassembled WGS sequence"/>
</dbReference>
<dbReference type="SUPFAM" id="SSF55785">
    <property type="entry name" value="PYP-like sensor domain (PAS domain)"/>
    <property type="match status" value="1"/>
</dbReference>
<dbReference type="CDD" id="cd00130">
    <property type="entry name" value="PAS"/>
    <property type="match status" value="1"/>
</dbReference>
<feature type="domain" description="EAL" evidence="1">
    <location>
        <begin position="323"/>
        <end position="574"/>
    </location>
</feature>
<evidence type="ECO:0000259" key="1">
    <source>
        <dbReference type="PROSITE" id="PS50883"/>
    </source>
</evidence>
<dbReference type="CDD" id="cd01948">
    <property type="entry name" value="EAL"/>
    <property type="match status" value="1"/>
</dbReference>
<gene>
    <name evidence="2" type="ORF">CWS72_10490</name>
</gene>
<dbReference type="InterPro" id="IPR013656">
    <property type="entry name" value="PAS_4"/>
</dbReference>
<dbReference type="InterPro" id="IPR035965">
    <property type="entry name" value="PAS-like_dom_sf"/>
</dbReference>
<protein>
    <submittedName>
        <fullName evidence="2">Diguanylate phosphodiesterase</fullName>
    </submittedName>
</protein>
<dbReference type="SUPFAM" id="SSF141868">
    <property type="entry name" value="EAL domain-like"/>
    <property type="match status" value="1"/>
</dbReference>
<dbReference type="InterPro" id="IPR035919">
    <property type="entry name" value="EAL_sf"/>
</dbReference>
<dbReference type="InterPro" id="IPR000014">
    <property type="entry name" value="PAS"/>
</dbReference>
<organism evidence="2 3">
    <name type="scientific">Telmatospirillum siberiense</name>
    <dbReference type="NCBI Taxonomy" id="382514"/>
    <lineage>
        <taxon>Bacteria</taxon>
        <taxon>Pseudomonadati</taxon>
        <taxon>Pseudomonadota</taxon>
        <taxon>Alphaproteobacteria</taxon>
        <taxon>Rhodospirillales</taxon>
        <taxon>Rhodospirillaceae</taxon>
        <taxon>Telmatospirillum</taxon>
    </lineage>
</organism>
<dbReference type="SMART" id="SM00052">
    <property type="entry name" value="EAL"/>
    <property type="match status" value="1"/>
</dbReference>
<reference evidence="3" key="1">
    <citation type="submission" date="2017-12" db="EMBL/GenBank/DDBJ databases">
        <title>Draft genome sequence of Telmatospirillum siberiense 26-4b1T, an acidotolerant peatland alphaproteobacterium potentially involved in sulfur cycling.</title>
        <authorList>
            <person name="Hausmann B."/>
            <person name="Pjevac P."/>
            <person name="Schreck K."/>
            <person name="Herbold C.W."/>
            <person name="Daims H."/>
            <person name="Wagner M."/>
            <person name="Pester M."/>
            <person name="Loy A."/>
        </authorList>
    </citation>
    <scope>NUCLEOTIDE SEQUENCE [LARGE SCALE GENOMIC DNA]</scope>
    <source>
        <strain evidence="3">26-4b1</strain>
    </source>
</reference>
<dbReference type="EMBL" id="PIUM01000010">
    <property type="protein sequence ID" value="PKU24523.1"/>
    <property type="molecule type" value="Genomic_DNA"/>
</dbReference>
<keyword evidence="3" id="KW-1185">Reference proteome</keyword>
<accession>A0A2N3PVT0</accession>
<dbReference type="PANTHER" id="PTHR33121:SF79">
    <property type="entry name" value="CYCLIC DI-GMP PHOSPHODIESTERASE PDED-RELATED"/>
    <property type="match status" value="1"/>
</dbReference>
<dbReference type="SMART" id="SM00091">
    <property type="entry name" value="PAS"/>
    <property type="match status" value="1"/>
</dbReference>
<dbReference type="Pfam" id="PF00563">
    <property type="entry name" value="EAL"/>
    <property type="match status" value="1"/>
</dbReference>
<dbReference type="InterPro" id="IPR050706">
    <property type="entry name" value="Cyclic-di-GMP_PDE-like"/>
</dbReference>
<dbReference type="Pfam" id="PF08448">
    <property type="entry name" value="PAS_4"/>
    <property type="match status" value="1"/>
</dbReference>
<dbReference type="AlphaFoldDB" id="A0A2N3PVT0"/>
<proteinExistence type="predicted"/>
<dbReference type="NCBIfam" id="TIGR00229">
    <property type="entry name" value="sensory_box"/>
    <property type="match status" value="1"/>
</dbReference>
<dbReference type="InterPro" id="IPR001633">
    <property type="entry name" value="EAL_dom"/>
</dbReference>
<evidence type="ECO:0000313" key="2">
    <source>
        <dbReference type="EMBL" id="PKU24523.1"/>
    </source>
</evidence>
<dbReference type="PROSITE" id="PS50883">
    <property type="entry name" value="EAL"/>
    <property type="match status" value="1"/>
</dbReference>